<gene>
    <name evidence="2" type="ORF">JMUB3935_0626</name>
</gene>
<dbReference type="PANTHER" id="PTHR34825:SF1">
    <property type="entry name" value="AAA-ATPASE-LIKE DOMAIN-CONTAINING PROTEIN"/>
    <property type="match status" value="1"/>
</dbReference>
<dbReference type="InterPro" id="IPR027417">
    <property type="entry name" value="P-loop_NTPase"/>
</dbReference>
<evidence type="ECO:0000259" key="1">
    <source>
        <dbReference type="Pfam" id="PF09820"/>
    </source>
</evidence>
<dbReference type="Proteomes" id="UP000321378">
    <property type="component" value="Chromosome"/>
</dbReference>
<dbReference type="PANTHER" id="PTHR34825">
    <property type="entry name" value="CONSERVED PROTEIN, WITH A WEAK D-GALACTARATE DEHYDRATASE/ALTRONATE HYDROLASE DOMAIN"/>
    <property type="match status" value="1"/>
</dbReference>
<dbReference type="RefSeq" id="WP_146996094.1">
    <property type="nucleotide sequence ID" value="NZ_AP019840.1"/>
</dbReference>
<dbReference type="InterPro" id="IPR012547">
    <property type="entry name" value="PDDEXK_9"/>
</dbReference>
<feature type="domain" description="AAA-ATPase-like" evidence="1">
    <location>
        <begin position="7"/>
        <end position="229"/>
    </location>
</feature>
<accession>A0A510KLZ6</accession>
<reference evidence="2 3" key="1">
    <citation type="submission" date="2019-07" db="EMBL/GenBank/DDBJ databases">
        <title>Complete Genome Sequence of Leptotrichia trevisanii Strain JMUB3935.</title>
        <authorList>
            <person name="Watanabe S."/>
            <person name="Cui L."/>
        </authorList>
    </citation>
    <scope>NUCLEOTIDE SEQUENCE [LARGE SCALE GENOMIC DNA]</scope>
    <source>
        <strain evidence="2 3">JMUB3935</strain>
    </source>
</reference>
<dbReference type="AlphaFoldDB" id="A0A510KLZ6"/>
<dbReference type="STRING" id="1122173.GCA_000482505_01253"/>
<dbReference type="SUPFAM" id="SSF52540">
    <property type="entry name" value="P-loop containing nucleoside triphosphate hydrolases"/>
    <property type="match status" value="1"/>
</dbReference>
<dbReference type="EMBL" id="AP019840">
    <property type="protein sequence ID" value="BBM51651.1"/>
    <property type="molecule type" value="Genomic_DNA"/>
</dbReference>
<sequence length="547" mass="65303">MRKKRLPIGMSDFKRIIEENYYYVDKTGLISSILKDGANVNLFTRPRRFGKTLNMSMIRYFFDFENREENKKLFDNLNISESEYASEQGKYPVIFVSFKNIEEDEWEDCYFEIKNLINKLYNDFEFIRKNLNQSELMEFDKIWLKQEGADWKNSLKNLTKYLYDYYGKKKVVVLIDEYDTPIIQSYQAGYYKKAISFFKRFYGEALKDNEYLQFGIMTGILRIAKEGIFSGLNNLKVNTIFSEKYSEFFGLTENEVIRAVKYYELEYELEEVKKWYDGYQFGDSEIYNPWSIINFLSAGQLRPYWIGVSGNKLIDEMLDEGNKEIFDDLGKLFNKEKIYKEINDYSEFTFDTDDIWQLFLYAGYLTIGGEKVDNEYPIRIPNNEILEFFENRFIARFIRKTQKFTNIIKDLKKGKIEEFAKGLQDEILSSLSYFDTDKDEKYYKVFLIGIFIVLGNDYIRLSERESGYGRADLVLEPKNKGNPAYIFEFKVAGNEEEMENYAMEGFEQIREKEYDVELKNRGVKEIIHIGLGFYRKKLKMKYERVNF</sequence>
<name>A0A510KLZ6_9FUSO</name>
<proteinExistence type="predicted"/>
<dbReference type="Pfam" id="PF09820">
    <property type="entry name" value="AAA-ATPase_like"/>
    <property type="match status" value="1"/>
</dbReference>
<protein>
    <recommendedName>
        <fullName evidence="1">AAA-ATPase-like domain-containing protein</fullName>
    </recommendedName>
</protein>
<dbReference type="Pfam" id="PF08011">
    <property type="entry name" value="PDDEXK_9"/>
    <property type="match status" value="1"/>
</dbReference>
<evidence type="ECO:0000313" key="3">
    <source>
        <dbReference type="Proteomes" id="UP000321378"/>
    </source>
</evidence>
<evidence type="ECO:0000313" key="2">
    <source>
        <dbReference type="EMBL" id="BBM51651.1"/>
    </source>
</evidence>
<dbReference type="InterPro" id="IPR018631">
    <property type="entry name" value="AAA-ATPase-like_dom"/>
</dbReference>
<organism evidence="2 3">
    <name type="scientific">Leptotrichia trevisanii</name>
    <dbReference type="NCBI Taxonomy" id="109328"/>
    <lineage>
        <taxon>Bacteria</taxon>
        <taxon>Fusobacteriati</taxon>
        <taxon>Fusobacteriota</taxon>
        <taxon>Fusobacteriia</taxon>
        <taxon>Fusobacteriales</taxon>
        <taxon>Leptotrichiaceae</taxon>
        <taxon>Leptotrichia</taxon>
    </lineage>
</organism>